<dbReference type="EMBL" id="REGN01014102">
    <property type="protein sequence ID" value="RMZ93066.1"/>
    <property type="molecule type" value="Genomic_DNA"/>
</dbReference>
<feature type="domain" description="Shisa N-terminal" evidence="3">
    <location>
        <begin position="116"/>
        <end position="158"/>
    </location>
</feature>
<dbReference type="OrthoDB" id="10063798at2759"/>
<organism evidence="4 5">
    <name type="scientific">Brachionus plicatilis</name>
    <name type="common">Marine rotifer</name>
    <name type="synonym">Brachionus muelleri</name>
    <dbReference type="NCBI Taxonomy" id="10195"/>
    <lineage>
        <taxon>Eukaryota</taxon>
        <taxon>Metazoa</taxon>
        <taxon>Spiralia</taxon>
        <taxon>Gnathifera</taxon>
        <taxon>Rotifera</taxon>
        <taxon>Eurotatoria</taxon>
        <taxon>Monogononta</taxon>
        <taxon>Pseudotrocha</taxon>
        <taxon>Ploima</taxon>
        <taxon>Brachionidae</taxon>
        <taxon>Brachionus</taxon>
    </lineage>
</organism>
<dbReference type="Pfam" id="PF13908">
    <property type="entry name" value="Shisa_N"/>
    <property type="match status" value="1"/>
</dbReference>
<keyword evidence="4" id="KW-0176">Collagen</keyword>
<feature type="transmembrane region" description="Helical" evidence="2">
    <location>
        <begin position="12"/>
        <end position="28"/>
    </location>
</feature>
<dbReference type="Proteomes" id="UP000276133">
    <property type="component" value="Unassembled WGS sequence"/>
</dbReference>
<sequence length="286" mass="32364">MSISKYIIMEKIFIYLFFCLGFFCLVHVECKFGRGGGGSFRSMGSRFNNRLKPQPRPNPYYFNNRKSGIRWGSFGAGMAAYGIMSSLTHRGNFHQGYYGRPEYHHQRNGSMRKIGNLCVNNEDFNGTKFGSFYCPLPGFNPAAKYCCGEPETQYCCEYFDDNGRKNGVIIAVICVIGILICLVGCATRFYLSNKKNTFPKSPSTYARQFHHYNRNYGPSQMGNPMRPPMANRMSAMNKSAPYPTQVFASQTENNQSAPYPTQPLMPQPNLAKTEVMPPLYSEAVKN</sequence>
<dbReference type="AlphaFoldDB" id="A0A3M7P1T3"/>
<feature type="region of interest" description="Disordered" evidence="1">
    <location>
        <begin position="252"/>
        <end position="286"/>
    </location>
</feature>
<gene>
    <name evidence="4" type="ORF">BpHYR1_007375</name>
</gene>
<evidence type="ECO:0000313" key="5">
    <source>
        <dbReference type="Proteomes" id="UP000276133"/>
    </source>
</evidence>
<evidence type="ECO:0000259" key="3">
    <source>
        <dbReference type="Pfam" id="PF13908"/>
    </source>
</evidence>
<dbReference type="GO" id="GO:0005581">
    <property type="term" value="C:collagen trimer"/>
    <property type="evidence" value="ECO:0007669"/>
    <property type="project" value="UniProtKB-KW"/>
</dbReference>
<proteinExistence type="predicted"/>
<evidence type="ECO:0000313" key="4">
    <source>
        <dbReference type="EMBL" id="RMZ93066.1"/>
    </source>
</evidence>
<keyword evidence="2" id="KW-0812">Transmembrane</keyword>
<keyword evidence="2" id="KW-1133">Transmembrane helix</keyword>
<reference evidence="4 5" key="1">
    <citation type="journal article" date="2018" name="Sci. Rep.">
        <title>Genomic signatures of local adaptation to the degree of environmental predictability in rotifers.</title>
        <authorList>
            <person name="Franch-Gras L."/>
            <person name="Hahn C."/>
            <person name="Garcia-Roger E.M."/>
            <person name="Carmona M.J."/>
            <person name="Serra M."/>
            <person name="Gomez A."/>
        </authorList>
    </citation>
    <scope>NUCLEOTIDE SEQUENCE [LARGE SCALE GENOMIC DNA]</scope>
    <source>
        <strain evidence="4">HYR1</strain>
    </source>
</reference>
<comment type="caution">
    <text evidence="4">The sequence shown here is derived from an EMBL/GenBank/DDBJ whole genome shotgun (WGS) entry which is preliminary data.</text>
</comment>
<dbReference type="STRING" id="10195.A0A3M7P1T3"/>
<dbReference type="InterPro" id="IPR053891">
    <property type="entry name" value="Shisa_N"/>
</dbReference>
<keyword evidence="2" id="KW-0472">Membrane</keyword>
<evidence type="ECO:0000256" key="2">
    <source>
        <dbReference type="SAM" id="Phobius"/>
    </source>
</evidence>
<keyword evidence="5" id="KW-1185">Reference proteome</keyword>
<accession>A0A3M7P1T3</accession>
<protein>
    <submittedName>
        <fullName evidence="4">Collagen alpha-1(II) chain-like isoform X3</fullName>
    </submittedName>
</protein>
<name>A0A3M7P1T3_BRAPC</name>
<feature type="transmembrane region" description="Helical" evidence="2">
    <location>
        <begin position="168"/>
        <end position="191"/>
    </location>
</feature>
<evidence type="ECO:0000256" key="1">
    <source>
        <dbReference type="SAM" id="MobiDB-lite"/>
    </source>
</evidence>